<dbReference type="CDD" id="cd12246">
    <property type="entry name" value="RRM1_U1A_like"/>
    <property type="match status" value="1"/>
</dbReference>
<dbReference type="GO" id="GO:0003723">
    <property type="term" value="F:RNA binding"/>
    <property type="evidence" value="ECO:0007669"/>
    <property type="project" value="UniProtKB-UniRule"/>
</dbReference>
<dbReference type="GO" id="GO:0006397">
    <property type="term" value="P:mRNA processing"/>
    <property type="evidence" value="ECO:0007669"/>
    <property type="project" value="UniProtKB-KW"/>
</dbReference>
<accession>A0A1I8IE24</accession>
<dbReference type="GO" id="GO:0030532">
    <property type="term" value="C:small nuclear ribonucleoprotein complex"/>
    <property type="evidence" value="ECO:0007669"/>
    <property type="project" value="UniProtKB-ARBA"/>
</dbReference>
<evidence type="ECO:0000256" key="1">
    <source>
        <dbReference type="ARBA" id="ARBA00004123"/>
    </source>
</evidence>
<keyword evidence="9" id="KW-0687">Ribonucleoprotein</keyword>
<dbReference type="WBParaSite" id="maker-uti_cns_0011999-snap-gene-0.4-mRNA-1">
    <property type="protein sequence ID" value="maker-uti_cns_0011999-snap-gene-0.4-mRNA-1"/>
    <property type="gene ID" value="maker-uti_cns_0011999-snap-gene-0.4"/>
</dbReference>
<evidence type="ECO:0000259" key="11">
    <source>
        <dbReference type="PROSITE" id="PS50102"/>
    </source>
</evidence>
<keyword evidence="4" id="KW-0747">Spliceosome</keyword>
<dbReference type="InterPro" id="IPR012677">
    <property type="entry name" value="Nucleotide-bd_a/b_plait_sf"/>
</dbReference>
<name>A0A1I8IE24_9PLAT</name>
<dbReference type="PROSITE" id="PS50102">
    <property type="entry name" value="RRM"/>
    <property type="match status" value="3"/>
</dbReference>
<evidence type="ECO:0000256" key="3">
    <source>
        <dbReference type="ARBA" id="ARBA00022664"/>
    </source>
</evidence>
<feature type="domain" description="RRM" evidence="11">
    <location>
        <begin position="9"/>
        <end position="88"/>
    </location>
</feature>
<dbReference type="FunFam" id="3.30.70.330:FF:000029">
    <property type="entry name" value="U2 small nuclear ribonucleoprotein B"/>
    <property type="match status" value="2"/>
</dbReference>
<dbReference type="SMART" id="SM00360">
    <property type="entry name" value="RRM"/>
    <property type="match status" value="3"/>
</dbReference>
<organism evidence="12 13">
    <name type="scientific">Macrostomum lignano</name>
    <dbReference type="NCBI Taxonomy" id="282301"/>
    <lineage>
        <taxon>Eukaryota</taxon>
        <taxon>Metazoa</taxon>
        <taxon>Spiralia</taxon>
        <taxon>Lophotrochozoa</taxon>
        <taxon>Platyhelminthes</taxon>
        <taxon>Rhabditophora</taxon>
        <taxon>Macrostomorpha</taxon>
        <taxon>Macrostomida</taxon>
        <taxon>Macrostomidae</taxon>
        <taxon>Macrostomum</taxon>
    </lineage>
</organism>
<keyword evidence="8" id="KW-0539">Nucleus</keyword>
<dbReference type="SUPFAM" id="SSF54928">
    <property type="entry name" value="RNA-binding domain, RBD"/>
    <property type="match status" value="3"/>
</dbReference>
<keyword evidence="6 10" id="KW-0694">RNA-binding</keyword>
<evidence type="ECO:0000256" key="8">
    <source>
        <dbReference type="ARBA" id="ARBA00023242"/>
    </source>
</evidence>
<keyword evidence="5" id="KW-0677">Repeat</keyword>
<dbReference type="AlphaFoldDB" id="A0A1I8IE24"/>
<evidence type="ECO:0000256" key="9">
    <source>
        <dbReference type="ARBA" id="ARBA00023274"/>
    </source>
</evidence>
<evidence type="ECO:0000256" key="4">
    <source>
        <dbReference type="ARBA" id="ARBA00022728"/>
    </source>
</evidence>
<feature type="domain" description="RRM" evidence="11">
    <location>
        <begin position="161"/>
        <end position="274"/>
    </location>
</feature>
<keyword evidence="3" id="KW-0507">mRNA processing</keyword>
<dbReference type="CDD" id="cd12247">
    <property type="entry name" value="RRM2_U1A_like"/>
    <property type="match status" value="1"/>
</dbReference>
<comment type="subcellular location">
    <subcellularLocation>
        <location evidence="1">Nucleus</location>
    </subcellularLocation>
</comment>
<proteinExistence type="inferred from homology"/>
<keyword evidence="7" id="KW-0508">mRNA splicing</keyword>
<evidence type="ECO:0000313" key="12">
    <source>
        <dbReference type="Proteomes" id="UP000095280"/>
    </source>
</evidence>
<evidence type="ECO:0000256" key="6">
    <source>
        <dbReference type="ARBA" id="ARBA00022884"/>
    </source>
</evidence>
<dbReference type="PANTHER" id="PTHR10501">
    <property type="entry name" value="U1 SMALL NUCLEAR RIBONUCLEOPROTEIN A/U2 SMALL NUCLEAR RIBONUCLEOPROTEIN B"/>
    <property type="match status" value="1"/>
</dbReference>
<evidence type="ECO:0000256" key="5">
    <source>
        <dbReference type="ARBA" id="ARBA00022737"/>
    </source>
</evidence>
<dbReference type="GO" id="GO:0005681">
    <property type="term" value="C:spliceosomal complex"/>
    <property type="evidence" value="ECO:0007669"/>
    <property type="project" value="UniProtKB-KW"/>
</dbReference>
<comment type="similarity">
    <text evidence="2">Belongs to the RRM U1 A/B'' family.</text>
</comment>
<protein>
    <submittedName>
        <fullName evidence="13">Spliceosomal protein</fullName>
    </submittedName>
</protein>
<keyword evidence="12" id="KW-1185">Reference proteome</keyword>
<reference evidence="13" key="1">
    <citation type="submission" date="2016-11" db="UniProtKB">
        <authorList>
            <consortium name="WormBaseParasite"/>
        </authorList>
    </citation>
    <scope>IDENTIFICATION</scope>
</reference>
<dbReference type="GO" id="GO:0008380">
    <property type="term" value="P:RNA splicing"/>
    <property type="evidence" value="ECO:0007669"/>
    <property type="project" value="UniProtKB-KW"/>
</dbReference>
<dbReference type="Gene3D" id="3.30.70.330">
    <property type="match status" value="4"/>
</dbReference>
<feature type="domain" description="RRM" evidence="11">
    <location>
        <begin position="356"/>
        <end position="430"/>
    </location>
</feature>
<dbReference type="InterPro" id="IPR000504">
    <property type="entry name" value="RRM_dom"/>
</dbReference>
<dbReference type="FunFam" id="3.30.70.330:FF:000039">
    <property type="entry name" value="U1 small nuclear ribonucleoprotein A"/>
    <property type="match status" value="1"/>
</dbReference>
<dbReference type="Pfam" id="PF00076">
    <property type="entry name" value="RRM_1"/>
    <property type="match status" value="4"/>
</dbReference>
<dbReference type="InterPro" id="IPR035979">
    <property type="entry name" value="RBD_domain_sf"/>
</dbReference>
<evidence type="ECO:0000256" key="10">
    <source>
        <dbReference type="PROSITE-ProRule" id="PRU00176"/>
    </source>
</evidence>
<dbReference type="Proteomes" id="UP000095280">
    <property type="component" value="Unplaced"/>
</dbReference>
<evidence type="ECO:0000256" key="2">
    <source>
        <dbReference type="ARBA" id="ARBA00007243"/>
    </source>
</evidence>
<evidence type="ECO:0000313" key="13">
    <source>
        <dbReference type="WBParaSite" id="maker-uti_cns_0011999-snap-gene-0.4-mRNA-1"/>
    </source>
</evidence>
<evidence type="ECO:0000256" key="7">
    <source>
        <dbReference type="ARBA" id="ARBA00023187"/>
    </source>
</evidence>
<sequence>AMEAPPINNTVYIRNLNEKIKRDELKKSLYAIFSQFGQILDIITSRTMKMKGQAFVVFNDQASAANAVRSMQGFPFFEKSMMLAFARTDSDVIAKRKGTFVERPKRLATATVAASGKDSRKKRKAAAGKGGLAAAAAALKSESSAQQPIDPSSIPEQPPNQILFLTNLPASSNHAMLTVLFTQFAGFKEVRMVPGRTDIAFVEFNTEKSDLKAGLYYLFNQFGKVVDLVAMKTPSMRGQAFIGYKDISHATVAVRSLQGFLLFDKPMRLQFAKRDSTVVKRLKGGTALDKKSAGKAAAAAASAAAAGSQDEADKRKKKITIRMMTDAESAAAAASAAAASSEAEEPMEEQEGEANNVLLLNNLPDETTAEMLQMLFSQVDGLKEARCIDGRPDVAFIEYETEEQAKSAMDIYQGFKIDHEHAMRISFAKK</sequence>